<sequence>NSWLKICYFEEINSERSELCHPITEYPGYTPRIWKLVKQAEILELLLPSMNTFSKDSEFLTICLKILRLCCNLKELVDHILQLGGTDQTIRAIRACFNKLEVAISGSAVIEKMLDDVMATRQLITMNVTSTLCGLLARFYENETAALSLTHCFRKLVLFKKARMEMSDANVATTLKDTIDKHSKGVLTIVQYAFMTLVFMSLSEEARESCRECEVESVMVKCIAAYPTNSGVVRDACIAIASLIFNPDDIIRYQQLKMTTAISKALKSFSNDKHIITLQVLVSVMKEASLYSICVPDIIQNGGIDALIHMFHTVFSDRKVVSIAMATLVKLSESTLSHEAFLKAKGDVQVPAMLSQYLGKNWVIVRSACLVLRNICKNDECKIAVVEKDGHLHVFRAMMKYLKNCQSIVYVCLQTINNILSSKLIHPKMKEESIVRQLNVVEQRFHRTNRSRVGYL</sequence>
<dbReference type="InterPro" id="IPR000225">
    <property type="entry name" value="Armadillo"/>
</dbReference>
<name>A0A5J4VNN8_9EUKA</name>
<dbReference type="Proteomes" id="UP000324800">
    <property type="component" value="Unassembled WGS sequence"/>
</dbReference>
<comment type="caution">
    <text evidence="3">The sequence shown here is derived from an EMBL/GenBank/DDBJ whole genome shotgun (WGS) entry which is preliminary data.</text>
</comment>
<organism evidence="3 4">
    <name type="scientific">Streblomastix strix</name>
    <dbReference type="NCBI Taxonomy" id="222440"/>
    <lineage>
        <taxon>Eukaryota</taxon>
        <taxon>Metamonada</taxon>
        <taxon>Preaxostyla</taxon>
        <taxon>Oxymonadida</taxon>
        <taxon>Streblomastigidae</taxon>
        <taxon>Streblomastix</taxon>
    </lineage>
</organism>
<reference evidence="3 4" key="1">
    <citation type="submission" date="2019-03" db="EMBL/GenBank/DDBJ databases">
        <title>Single cell metagenomics reveals metabolic interactions within the superorganism composed of flagellate Streblomastix strix and complex community of Bacteroidetes bacteria on its surface.</title>
        <authorList>
            <person name="Treitli S.C."/>
            <person name="Kolisko M."/>
            <person name="Husnik F."/>
            <person name="Keeling P."/>
            <person name="Hampl V."/>
        </authorList>
    </citation>
    <scope>NUCLEOTIDE SEQUENCE [LARGE SCALE GENOMIC DNA]</scope>
    <source>
        <strain evidence="3">ST1C</strain>
    </source>
</reference>
<dbReference type="AlphaFoldDB" id="A0A5J4VNN8"/>
<dbReference type="InterPro" id="IPR016024">
    <property type="entry name" value="ARM-type_fold"/>
</dbReference>
<keyword evidence="1" id="KW-0677">Repeat</keyword>
<dbReference type="PANTHER" id="PTHR22895:SF0">
    <property type="entry name" value="ARMADILLO REPEAT-CONTAINING PROTEIN 6"/>
    <property type="match status" value="1"/>
</dbReference>
<dbReference type="InterPro" id="IPR011989">
    <property type="entry name" value="ARM-like"/>
</dbReference>
<evidence type="ECO:0000256" key="1">
    <source>
        <dbReference type="ARBA" id="ARBA00022737"/>
    </source>
</evidence>
<evidence type="ECO:0000256" key="2">
    <source>
        <dbReference type="PROSITE-ProRule" id="PRU00259"/>
    </source>
</evidence>
<dbReference type="EMBL" id="SNRW01005874">
    <property type="protein sequence ID" value="KAA6384191.1"/>
    <property type="molecule type" value="Genomic_DNA"/>
</dbReference>
<protein>
    <submittedName>
        <fullName evidence="3">Uncharacterized protein</fullName>
    </submittedName>
</protein>
<evidence type="ECO:0000313" key="3">
    <source>
        <dbReference type="EMBL" id="KAA6384191.1"/>
    </source>
</evidence>
<dbReference type="Gene3D" id="1.25.10.10">
    <property type="entry name" value="Leucine-rich Repeat Variant"/>
    <property type="match status" value="2"/>
</dbReference>
<proteinExistence type="predicted"/>
<dbReference type="SUPFAM" id="SSF48371">
    <property type="entry name" value="ARM repeat"/>
    <property type="match status" value="1"/>
</dbReference>
<feature type="repeat" description="ARM" evidence="2">
    <location>
        <begin position="302"/>
        <end position="346"/>
    </location>
</feature>
<feature type="non-terminal residue" evidence="3">
    <location>
        <position position="1"/>
    </location>
</feature>
<dbReference type="PROSITE" id="PS50176">
    <property type="entry name" value="ARM_REPEAT"/>
    <property type="match status" value="1"/>
</dbReference>
<dbReference type="PANTHER" id="PTHR22895">
    <property type="entry name" value="ARMADILLO REPEAT-CONTAINING PROTEIN 6"/>
    <property type="match status" value="1"/>
</dbReference>
<evidence type="ECO:0000313" key="4">
    <source>
        <dbReference type="Proteomes" id="UP000324800"/>
    </source>
</evidence>
<accession>A0A5J4VNN8</accession>
<gene>
    <name evidence="3" type="ORF">EZS28_020281</name>
</gene>